<feature type="compositionally biased region" description="Basic residues" evidence="1">
    <location>
        <begin position="101"/>
        <end position="110"/>
    </location>
</feature>
<name>A0A165ZC13_9AGAM</name>
<evidence type="ECO:0000313" key="3">
    <source>
        <dbReference type="Proteomes" id="UP000076798"/>
    </source>
</evidence>
<feature type="region of interest" description="Disordered" evidence="1">
    <location>
        <begin position="1"/>
        <end position="110"/>
    </location>
</feature>
<keyword evidence="3" id="KW-1185">Reference proteome</keyword>
<proteinExistence type="predicted"/>
<accession>A0A165ZC13</accession>
<dbReference type="AlphaFoldDB" id="A0A165ZC13"/>
<evidence type="ECO:0000256" key="1">
    <source>
        <dbReference type="SAM" id="MobiDB-lite"/>
    </source>
</evidence>
<protein>
    <submittedName>
        <fullName evidence="2">Uncharacterized protein</fullName>
    </submittedName>
</protein>
<evidence type="ECO:0000313" key="2">
    <source>
        <dbReference type="EMBL" id="KZT34151.1"/>
    </source>
</evidence>
<feature type="compositionally biased region" description="Low complexity" evidence="1">
    <location>
        <begin position="22"/>
        <end position="36"/>
    </location>
</feature>
<organism evidence="2 3">
    <name type="scientific">Sistotremastrum suecicum HHB10207 ss-3</name>
    <dbReference type="NCBI Taxonomy" id="1314776"/>
    <lineage>
        <taxon>Eukaryota</taxon>
        <taxon>Fungi</taxon>
        <taxon>Dikarya</taxon>
        <taxon>Basidiomycota</taxon>
        <taxon>Agaricomycotina</taxon>
        <taxon>Agaricomycetes</taxon>
        <taxon>Sistotremastrales</taxon>
        <taxon>Sistotremastraceae</taxon>
        <taxon>Sistotremastrum</taxon>
    </lineage>
</organism>
<reference evidence="2 3" key="1">
    <citation type="journal article" date="2016" name="Mol. Biol. Evol.">
        <title>Comparative Genomics of Early-Diverging Mushroom-Forming Fungi Provides Insights into the Origins of Lignocellulose Decay Capabilities.</title>
        <authorList>
            <person name="Nagy L.G."/>
            <person name="Riley R."/>
            <person name="Tritt A."/>
            <person name="Adam C."/>
            <person name="Daum C."/>
            <person name="Floudas D."/>
            <person name="Sun H."/>
            <person name="Yadav J.S."/>
            <person name="Pangilinan J."/>
            <person name="Larsson K.H."/>
            <person name="Matsuura K."/>
            <person name="Barry K."/>
            <person name="Labutti K."/>
            <person name="Kuo R."/>
            <person name="Ohm R.A."/>
            <person name="Bhattacharya S.S."/>
            <person name="Shirouzu T."/>
            <person name="Yoshinaga Y."/>
            <person name="Martin F.M."/>
            <person name="Grigoriev I.V."/>
            <person name="Hibbett D.S."/>
        </authorList>
    </citation>
    <scope>NUCLEOTIDE SEQUENCE [LARGE SCALE GENOMIC DNA]</scope>
    <source>
        <strain evidence="2 3">HHB10207 ss-3</strain>
    </source>
</reference>
<sequence length="199" mass="21624">MTSNPPLPRNPPSRHTSYAQPTSTGFFGSLSSSISGLFGGSPPTSPRPLVLPSRYNPQSRPEGGGVSRLFGWIKGPQSPPPPDVRPEPRVAESRGLTTAPGRRRTRTKSRVSVHTAPLHLPSEDYISTLKHLTVLAALLEENVGIFETMENCARSSLANLIYVVEANPDPHDAINQLVTEYVAFDRLTQKLVDYVASSN</sequence>
<dbReference type="EMBL" id="KV428197">
    <property type="protein sequence ID" value="KZT34151.1"/>
    <property type="molecule type" value="Genomic_DNA"/>
</dbReference>
<dbReference type="Proteomes" id="UP000076798">
    <property type="component" value="Unassembled WGS sequence"/>
</dbReference>
<feature type="compositionally biased region" description="Pro residues" evidence="1">
    <location>
        <begin position="1"/>
        <end position="11"/>
    </location>
</feature>
<gene>
    <name evidence="2" type="ORF">SISSUDRAFT_313260</name>
</gene>